<sequence>MGNIQSCFVDVTELQTKISQLSTPEPPRFPLELFRFQFRRLTTSTLSLHKAASRLAHFLSVQPAQIEQQFHKLSENVELNEKDFLGIAYVVFRAVSDTASEFCWLDYDFDGYIDRRLILEFLGTKYSQNCEEEVLQVCAKARQVSQVQYELICTAVEGKGPCV</sequence>
<dbReference type="AlphaFoldDB" id="V6M3V2"/>
<dbReference type="EMBL" id="AUWU02000003">
    <property type="protein sequence ID" value="KAH0575335.1"/>
    <property type="molecule type" value="Genomic_DNA"/>
</dbReference>
<dbReference type="Proteomes" id="UP000018208">
    <property type="component" value="Unassembled WGS sequence"/>
</dbReference>
<dbReference type="VEuPathDB" id="GiardiaDB:SS50377_22965"/>
<reference evidence="2" key="2">
    <citation type="submission" date="2020-12" db="EMBL/GenBank/DDBJ databases">
        <title>New Spironucleus salmonicida genome in near-complete chromosomes.</title>
        <authorList>
            <person name="Xu F."/>
            <person name="Kurt Z."/>
            <person name="Jimenez-Gonzalez A."/>
            <person name="Astvaldsson A."/>
            <person name="Andersson J.O."/>
            <person name="Svard S.G."/>
        </authorList>
    </citation>
    <scope>NUCLEOTIDE SEQUENCE</scope>
    <source>
        <strain evidence="2">ATCC 50377</strain>
    </source>
</reference>
<organism evidence="1">
    <name type="scientific">Spironucleus salmonicida</name>
    <dbReference type="NCBI Taxonomy" id="348837"/>
    <lineage>
        <taxon>Eukaryota</taxon>
        <taxon>Metamonada</taxon>
        <taxon>Diplomonadida</taxon>
        <taxon>Hexamitidae</taxon>
        <taxon>Hexamitinae</taxon>
        <taxon>Spironucleus</taxon>
    </lineage>
</organism>
<proteinExistence type="predicted"/>
<evidence type="ECO:0000313" key="3">
    <source>
        <dbReference type="Proteomes" id="UP000018208"/>
    </source>
</evidence>
<evidence type="ECO:0000313" key="2">
    <source>
        <dbReference type="EMBL" id="KAH0575335.1"/>
    </source>
</evidence>
<protein>
    <submittedName>
        <fullName evidence="1">Uncharacterized protein</fullName>
    </submittedName>
</protein>
<evidence type="ECO:0000313" key="1">
    <source>
        <dbReference type="EMBL" id="EST47989.1"/>
    </source>
</evidence>
<reference evidence="1 2" key="1">
    <citation type="journal article" date="2014" name="PLoS Genet.">
        <title>The Genome of Spironucleus salmonicida Highlights a Fish Pathogen Adapted to Fluctuating Environments.</title>
        <authorList>
            <person name="Xu F."/>
            <person name="Jerlstrom-Hultqvist J."/>
            <person name="Einarsson E."/>
            <person name="Astvaldsson A."/>
            <person name="Svard S.G."/>
            <person name="Andersson J.O."/>
        </authorList>
    </citation>
    <scope>NUCLEOTIDE SEQUENCE</scope>
    <source>
        <strain evidence="2">ATCC 50377</strain>
    </source>
</reference>
<dbReference type="EMBL" id="KI546014">
    <property type="protein sequence ID" value="EST47989.1"/>
    <property type="molecule type" value="Genomic_DNA"/>
</dbReference>
<name>V6M3V2_9EUKA</name>
<gene>
    <name evidence="1" type="ORF">SS50377_11907</name>
    <name evidence="2" type="ORF">SS50377_22965</name>
</gene>
<keyword evidence="3" id="KW-1185">Reference proteome</keyword>
<accession>V6M3V2</accession>